<organism evidence="2 3">
    <name type="scientific">Phanerochaete sordida</name>
    <dbReference type="NCBI Taxonomy" id="48140"/>
    <lineage>
        <taxon>Eukaryota</taxon>
        <taxon>Fungi</taxon>
        <taxon>Dikarya</taxon>
        <taxon>Basidiomycota</taxon>
        <taxon>Agaricomycotina</taxon>
        <taxon>Agaricomycetes</taxon>
        <taxon>Polyporales</taxon>
        <taxon>Phanerochaetaceae</taxon>
        <taxon>Phanerochaete</taxon>
    </lineage>
</organism>
<dbReference type="EMBL" id="BPQB01000012">
    <property type="protein sequence ID" value="GJE89271.1"/>
    <property type="molecule type" value="Genomic_DNA"/>
</dbReference>
<feature type="region of interest" description="Disordered" evidence="1">
    <location>
        <begin position="1"/>
        <end position="37"/>
    </location>
</feature>
<sequence>MVPSSVQNGVAETAKSTQSRGFLTRRRKQKPLQERSKRGVGFPVEQLPEELLAKIFLWHILDVCAATAAASHSFTFFRSDDDHLPITGRSSPAPYSWLKIRHVCRAWRRVALAYPQLSTHIFLTRPECVLDLLDRSGALHLSIYDPSLDYTYANKENVAESCKLVLAHADRIRHGCLPLPDDLTIYEAQEAFSGTRGRTLCLRLMFTGYGQTSSPFSSTADFPQLQELSCYNYNITIPGHIPSTPHLRTLNLAGCFDSIPADDLLILLGSMPNLEQLSLDLVVVENGDWPHLDEPDLAVGKKHKASLPSLQRLRLCGRFATSSLFFLRQIEYPPSTSLDLCFWACSQAAHSRCSCLTTLLMAIADRWTGFDESPYHHLSLTCPSTKSEGSFHTQLWHADAESFVQECHNGTSNFFRMAFYSVDAEQRSAIYAFLHALPHLPQLRSANIAEWGVFWDTAPWVRLLGAMPALQKLNLMYEVPRTHRYTPLLDVDALCPSLSELNVVESRMWRLTRRRRPAAPADAPASGVTLADIAHGLASRDMGEGEDKLDAEAKLGVNFSSRAAIHWPRTLRRLQCTRFASWLEERLPTTTSSPGRGSG</sequence>
<evidence type="ECO:0008006" key="4">
    <source>
        <dbReference type="Google" id="ProtNLM"/>
    </source>
</evidence>
<feature type="compositionally biased region" description="Polar residues" evidence="1">
    <location>
        <begin position="1"/>
        <end position="21"/>
    </location>
</feature>
<protein>
    <recommendedName>
        <fullName evidence="4">F-box domain-containing protein</fullName>
    </recommendedName>
</protein>
<dbReference type="OrthoDB" id="2744437at2759"/>
<dbReference type="Proteomes" id="UP000703269">
    <property type="component" value="Unassembled WGS sequence"/>
</dbReference>
<dbReference type="AlphaFoldDB" id="A0A9P3G6P2"/>
<comment type="caution">
    <text evidence="2">The sequence shown here is derived from an EMBL/GenBank/DDBJ whole genome shotgun (WGS) entry which is preliminary data.</text>
</comment>
<accession>A0A9P3G6P2</accession>
<gene>
    <name evidence="2" type="ORF">PsYK624_053680</name>
</gene>
<name>A0A9P3G6P2_9APHY</name>
<evidence type="ECO:0000256" key="1">
    <source>
        <dbReference type="SAM" id="MobiDB-lite"/>
    </source>
</evidence>
<keyword evidence="3" id="KW-1185">Reference proteome</keyword>
<dbReference type="Gene3D" id="1.20.1280.50">
    <property type="match status" value="1"/>
</dbReference>
<dbReference type="InterPro" id="IPR032675">
    <property type="entry name" value="LRR_dom_sf"/>
</dbReference>
<dbReference type="SUPFAM" id="SSF52047">
    <property type="entry name" value="RNI-like"/>
    <property type="match status" value="1"/>
</dbReference>
<proteinExistence type="predicted"/>
<dbReference type="Gene3D" id="3.80.10.10">
    <property type="entry name" value="Ribonuclease Inhibitor"/>
    <property type="match status" value="1"/>
</dbReference>
<evidence type="ECO:0000313" key="2">
    <source>
        <dbReference type="EMBL" id="GJE89271.1"/>
    </source>
</evidence>
<reference evidence="2 3" key="1">
    <citation type="submission" date="2021-08" db="EMBL/GenBank/DDBJ databases">
        <title>Draft Genome Sequence of Phanerochaete sordida strain YK-624.</title>
        <authorList>
            <person name="Mori T."/>
            <person name="Dohra H."/>
            <person name="Suzuki T."/>
            <person name="Kawagishi H."/>
            <person name="Hirai H."/>
        </authorList>
    </citation>
    <scope>NUCLEOTIDE SEQUENCE [LARGE SCALE GENOMIC DNA]</scope>
    <source>
        <strain evidence="2 3">YK-624</strain>
    </source>
</reference>
<evidence type="ECO:0000313" key="3">
    <source>
        <dbReference type="Proteomes" id="UP000703269"/>
    </source>
</evidence>